<dbReference type="InterPro" id="IPR044861">
    <property type="entry name" value="IPNS-like_FE2OG_OXY"/>
</dbReference>
<dbReference type="PANTHER" id="PTHR47991">
    <property type="entry name" value="OXOGLUTARATE/IRON-DEPENDENT DIOXYGENASE"/>
    <property type="match status" value="1"/>
</dbReference>
<dbReference type="SUPFAM" id="SSF51197">
    <property type="entry name" value="Clavaminate synthase-like"/>
    <property type="match status" value="1"/>
</dbReference>
<sequence>MVVFSCLPSFPSYCGKRASPLLTPVLNMLASSVQMTILNSVMDKYHEEMSKLSERLLHLMMDSLGIPIDQLPWAWPTVTTTTNLAAHSTCQLNSYLPCPDPNRAMGMAPHTDSSLFTILQGTQPIAGLQVLKDGIGWVPVPQVSGVLVVNIGDLLLVLSNG</sequence>
<dbReference type="GO" id="GO:0046872">
    <property type="term" value="F:metal ion binding"/>
    <property type="evidence" value="ECO:0007669"/>
    <property type="project" value="UniProtKB-KW"/>
</dbReference>
<keyword evidence="1" id="KW-0479">Metal-binding</keyword>
<evidence type="ECO:0000256" key="2">
    <source>
        <dbReference type="ARBA" id="ARBA00023004"/>
    </source>
</evidence>
<evidence type="ECO:0000313" key="5">
    <source>
        <dbReference type="Proteomes" id="UP001419268"/>
    </source>
</evidence>
<dbReference type="Proteomes" id="UP001419268">
    <property type="component" value="Unassembled WGS sequence"/>
</dbReference>
<organism evidence="4 5">
    <name type="scientific">Stephania cephalantha</name>
    <dbReference type="NCBI Taxonomy" id="152367"/>
    <lineage>
        <taxon>Eukaryota</taxon>
        <taxon>Viridiplantae</taxon>
        <taxon>Streptophyta</taxon>
        <taxon>Embryophyta</taxon>
        <taxon>Tracheophyta</taxon>
        <taxon>Spermatophyta</taxon>
        <taxon>Magnoliopsida</taxon>
        <taxon>Ranunculales</taxon>
        <taxon>Menispermaceae</taxon>
        <taxon>Menispermoideae</taxon>
        <taxon>Cissampelideae</taxon>
        <taxon>Stephania</taxon>
    </lineage>
</organism>
<dbReference type="InterPro" id="IPR027443">
    <property type="entry name" value="IPNS-like_sf"/>
</dbReference>
<proteinExistence type="predicted"/>
<keyword evidence="2" id="KW-0408">Iron</keyword>
<dbReference type="Pfam" id="PF03171">
    <property type="entry name" value="2OG-FeII_Oxy"/>
    <property type="match status" value="1"/>
</dbReference>
<protein>
    <recommendedName>
        <fullName evidence="3">Isopenicillin N synthase-like Fe(2+) 2OG dioxygenase domain-containing protein</fullName>
    </recommendedName>
</protein>
<evidence type="ECO:0000259" key="3">
    <source>
        <dbReference type="Pfam" id="PF03171"/>
    </source>
</evidence>
<dbReference type="InterPro" id="IPR050295">
    <property type="entry name" value="Plant_2OG-oxidoreductases"/>
</dbReference>
<name>A0AAP0IMK5_9MAGN</name>
<feature type="domain" description="Isopenicillin N synthase-like Fe(2+) 2OG dioxygenase" evidence="3">
    <location>
        <begin position="89"/>
        <end position="161"/>
    </location>
</feature>
<evidence type="ECO:0000256" key="1">
    <source>
        <dbReference type="ARBA" id="ARBA00022723"/>
    </source>
</evidence>
<comment type="caution">
    <text evidence="4">The sequence shown here is derived from an EMBL/GenBank/DDBJ whole genome shotgun (WGS) entry which is preliminary data.</text>
</comment>
<dbReference type="Gene3D" id="2.60.120.330">
    <property type="entry name" value="B-lactam Antibiotic, Isopenicillin N Synthase, Chain"/>
    <property type="match status" value="1"/>
</dbReference>
<evidence type="ECO:0000313" key="4">
    <source>
        <dbReference type="EMBL" id="KAK9118319.1"/>
    </source>
</evidence>
<keyword evidence="5" id="KW-1185">Reference proteome</keyword>
<gene>
    <name evidence="4" type="ORF">Scep_016412</name>
</gene>
<dbReference type="AlphaFoldDB" id="A0AAP0IMK5"/>
<accession>A0AAP0IMK5</accession>
<dbReference type="EMBL" id="JBBNAG010000007">
    <property type="protein sequence ID" value="KAK9118319.1"/>
    <property type="molecule type" value="Genomic_DNA"/>
</dbReference>
<reference evidence="4 5" key="1">
    <citation type="submission" date="2024-01" db="EMBL/GenBank/DDBJ databases">
        <title>Genome assemblies of Stephania.</title>
        <authorList>
            <person name="Yang L."/>
        </authorList>
    </citation>
    <scope>NUCLEOTIDE SEQUENCE [LARGE SCALE GENOMIC DNA]</scope>
    <source>
        <strain evidence="4">JXDWG</strain>
        <tissue evidence="4">Leaf</tissue>
    </source>
</reference>